<gene>
    <name evidence="1" type="ORF">M422DRAFT_269526</name>
</gene>
<evidence type="ECO:0000313" key="1">
    <source>
        <dbReference type="EMBL" id="KIJ29105.1"/>
    </source>
</evidence>
<keyword evidence="2" id="KW-1185">Reference proteome</keyword>
<name>A0A0C9UV92_SPHS4</name>
<dbReference type="Proteomes" id="UP000054279">
    <property type="component" value="Unassembled WGS sequence"/>
</dbReference>
<sequence>MVLRLSRIPLLEEFSWRAEMTVSQSVIEEEELTPVFEQNKWLLELYWQWKADPMSKLTPGSTEILHVLKKLIMLLKIFTPMPNDTVATIYPQKLSSPARYIFEPNRHQSSVPWWCTALAPPGCIMKPHIDHWGSSVGVVYLFGHKLWFLWPATPHNLKEFDDFFFIKDKVLTVADTVDRLEGLQLLLADKETVEKLIHWTPAVIHAVFTFKLAAHSGFGSWNINHWDASKRVMETYLTAAE</sequence>
<dbReference type="SUPFAM" id="SSF51197">
    <property type="entry name" value="Clavaminate synthase-like"/>
    <property type="match status" value="1"/>
</dbReference>
<accession>A0A0C9UV92</accession>
<evidence type="ECO:0000313" key="2">
    <source>
        <dbReference type="Proteomes" id="UP000054279"/>
    </source>
</evidence>
<proteinExistence type="predicted"/>
<dbReference type="EMBL" id="KN837290">
    <property type="protein sequence ID" value="KIJ29105.1"/>
    <property type="molecule type" value="Genomic_DNA"/>
</dbReference>
<dbReference type="HOGENOM" id="CLU_1152371_0_0_1"/>
<dbReference type="AlphaFoldDB" id="A0A0C9UV92"/>
<dbReference type="Gene3D" id="2.60.120.650">
    <property type="entry name" value="Cupin"/>
    <property type="match status" value="1"/>
</dbReference>
<protein>
    <submittedName>
        <fullName evidence="1">Unplaced genomic scaffold SPHSTscaffold_215, whole genome shotgun sequence</fullName>
    </submittedName>
</protein>
<reference evidence="1 2" key="1">
    <citation type="submission" date="2014-06" db="EMBL/GenBank/DDBJ databases">
        <title>Evolutionary Origins and Diversification of the Mycorrhizal Mutualists.</title>
        <authorList>
            <consortium name="DOE Joint Genome Institute"/>
            <consortium name="Mycorrhizal Genomics Consortium"/>
            <person name="Kohler A."/>
            <person name="Kuo A."/>
            <person name="Nagy L.G."/>
            <person name="Floudas D."/>
            <person name="Copeland A."/>
            <person name="Barry K.W."/>
            <person name="Cichocki N."/>
            <person name="Veneault-Fourrey C."/>
            <person name="LaButti K."/>
            <person name="Lindquist E.A."/>
            <person name="Lipzen A."/>
            <person name="Lundell T."/>
            <person name="Morin E."/>
            <person name="Murat C."/>
            <person name="Riley R."/>
            <person name="Ohm R."/>
            <person name="Sun H."/>
            <person name="Tunlid A."/>
            <person name="Henrissat B."/>
            <person name="Grigoriev I.V."/>
            <person name="Hibbett D.S."/>
            <person name="Martin F."/>
        </authorList>
    </citation>
    <scope>NUCLEOTIDE SEQUENCE [LARGE SCALE GENOMIC DNA]</scope>
    <source>
        <strain evidence="1 2">SS14</strain>
    </source>
</reference>
<organism evidence="1 2">
    <name type="scientific">Sphaerobolus stellatus (strain SS14)</name>
    <dbReference type="NCBI Taxonomy" id="990650"/>
    <lineage>
        <taxon>Eukaryota</taxon>
        <taxon>Fungi</taxon>
        <taxon>Dikarya</taxon>
        <taxon>Basidiomycota</taxon>
        <taxon>Agaricomycotina</taxon>
        <taxon>Agaricomycetes</taxon>
        <taxon>Phallomycetidae</taxon>
        <taxon>Geastrales</taxon>
        <taxon>Sphaerobolaceae</taxon>
        <taxon>Sphaerobolus</taxon>
    </lineage>
</organism>